<keyword evidence="3" id="KW-1185">Reference proteome</keyword>
<gene>
    <name evidence="2" type="ORF">SAMN05216223_11564</name>
</gene>
<dbReference type="GO" id="GO:0005829">
    <property type="term" value="C:cytosol"/>
    <property type="evidence" value="ECO:0007669"/>
    <property type="project" value="TreeGrafter"/>
</dbReference>
<dbReference type="RefSeq" id="WP_103888909.1">
    <property type="nucleotide sequence ID" value="NZ_FNVU01000015.1"/>
</dbReference>
<evidence type="ECO:0000313" key="2">
    <source>
        <dbReference type="EMBL" id="SEG84377.1"/>
    </source>
</evidence>
<feature type="domain" description="Condensation" evidence="1">
    <location>
        <begin position="41"/>
        <end position="464"/>
    </location>
</feature>
<evidence type="ECO:0000259" key="1">
    <source>
        <dbReference type="Pfam" id="PF00668"/>
    </source>
</evidence>
<dbReference type="Gene3D" id="3.30.559.10">
    <property type="entry name" value="Chloramphenicol acetyltransferase-like domain"/>
    <property type="match status" value="1"/>
</dbReference>
<dbReference type="AlphaFoldDB" id="A0A1H6DFY5"/>
<dbReference type="CDD" id="cd19531">
    <property type="entry name" value="LCL_NRPS-like"/>
    <property type="match status" value="1"/>
</dbReference>
<sequence>MTTAERSLRDRAELEQRLLARRARRNPGIPAAGRRPGVNRFPASPVQQLMWEFHHECPGESTWVTLGGVRLFGPLDLALLQRALDALVERHESLRTVFRAGEGGTVEQVVLDRGHRLTLPVLEVSAEQARTAAAAAIDQPFDLVNGPLARLHVLRLAPQEHHLMLVLHHIVSDGHSMEVFIQELSALYLSLAAEVPSPLPPLTVQPADVAAWQRARWDDNTRRRVTGYWQRRLADAEPLRLPTDVQPGPEPSSAGLTCQLPVDEETIDRLRRLGKEHQATLFMVTLAAFHLLFARYSGQRGAMVSTPYSYRDRPETYAPIGAFINYLMLRPDLSGDPAFHTVLEQVRDATLLDFEHHQLPLDELIDALGMDPVEGRRTLMRVLFTEESDPEIPLAPDGELRSEMIADPPWHHALRDLTLRVTAGEDGTHVIVTYRADAFTPQRAADIAADYRDLLRLVAADPGVRVLGAHAALPLRVPVADAPAAATAASEPALEEL</sequence>
<dbReference type="Pfam" id="PF00668">
    <property type="entry name" value="Condensation"/>
    <property type="match status" value="1"/>
</dbReference>
<dbReference type="InterPro" id="IPR001242">
    <property type="entry name" value="Condensation_dom"/>
</dbReference>
<reference evidence="2 3" key="1">
    <citation type="submission" date="2016-10" db="EMBL/GenBank/DDBJ databases">
        <authorList>
            <person name="de Groot N.N."/>
        </authorList>
    </citation>
    <scope>NUCLEOTIDE SEQUENCE [LARGE SCALE GENOMIC DNA]</scope>
    <source>
        <strain evidence="2 3">CGMCC 4.2023</strain>
    </source>
</reference>
<name>A0A1H6DFY5_9ACTN</name>
<dbReference type="PANTHER" id="PTHR45527">
    <property type="entry name" value="NONRIBOSOMAL PEPTIDE SYNTHETASE"/>
    <property type="match status" value="1"/>
</dbReference>
<organism evidence="2 3">
    <name type="scientific">Actinacidiphila yanglinensis</name>
    <dbReference type="NCBI Taxonomy" id="310779"/>
    <lineage>
        <taxon>Bacteria</taxon>
        <taxon>Bacillati</taxon>
        <taxon>Actinomycetota</taxon>
        <taxon>Actinomycetes</taxon>
        <taxon>Kitasatosporales</taxon>
        <taxon>Streptomycetaceae</taxon>
        <taxon>Actinacidiphila</taxon>
    </lineage>
</organism>
<dbReference type="PANTHER" id="PTHR45527:SF1">
    <property type="entry name" value="FATTY ACID SYNTHASE"/>
    <property type="match status" value="1"/>
</dbReference>
<dbReference type="GO" id="GO:0008610">
    <property type="term" value="P:lipid biosynthetic process"/>
    <property type="evidence" value="ECO:0007669"/>
    <property type="project" value="UniProtKB-ARBA"/>
</dbReference>
<dbReference type="GO" id="GO:0031177">
    <property type="term" value="F:phosphopantetheine binding"/>
    <property type="evidence" value="ECO:0007669"/>
    <property type="project" value="TreeGrafter"/>
</dbReference>
<dbReference type="InterPro" id="IPR023213">
    <property type="entry name" value="CAT-like_dom_sf"/>
</dbReference>
<dbReference type="OrthoDB" id="2472181at2"/>
<dbReference type="GO" id="GO:0043041">
    <property type="term" value="P:amino acid activation for nonribosomal peptide biosynthetic process"/>
    <property type="evidence" value="ECO:0007669"/>
    <property type="project" value="TreeGrafter"/>
</dbReference>
<dbReference type="Proteomes" id="UP000236754">
    <property type="component" value="Unassembled WGS sequence"/>
</dbReference>
<dbReference type="GO" id="GO:0009239">
    <property type="term" value="P:enterobactin biosynthetic process"/>
    <property type="evidence" value="ECO:0007669"/>
    <property type="project" value="TreeGrafter"/>
</dbReference>
<protein>
    <submittedName>
        <fullName evidence="2">HxxPF-repeated domain-containing protein</fullName>
    </submittedName>
</protein>
<dbReference type="GO" id="GO:0047527">
    <property type="term" value="F:2,3-dihydroxybenzoate-serine ligase activity"/>
    <property type="evidence" value="ECO:0007669"/>
    <property type="project" value="TreeGrafter"/>
</dbReference>
<dbReference type="GO" id="GO:0009366">
    <property type="term" value="C:enterobactin synthetase complex"/>
    <property type="evidence" value="ECO:0007669"/>
    <property type="project" value="TreeGrafter"/>
</dbReference>
<accession>A0A1H6DFY5</accession>
<dbReference type="EMBL" id="FNVU01000015">
    <property type="protein sequence ID" value="SEG84377.1"/>
    <property type="molecule type" value="Genomic_DNA"/>
</dbReference>
<dbReference type="Gene3D" id="3.30.559.30">
    <property type="entry name" value="Nonribosomal peptide synthetase, condensation domain"/>
    <property type="match status" value="1"/>
</dbReference>
<evidence type="ECO:0000313" key="3">
    <source>
        <dbReference type="Proteomes" id="UP000236754"/>
    </source>
</evidence>
<proteinExistence type="predicted"/>
<dbReference type="SUPFAM" id="SSF52777">
    <property type="entry name" value="CoA-dependent acyltransferases"/>
    <property type="match status" value="2"/>
</dbReference>